<evidence type="ECO:0000256" key="5">
    <source>
        <dbReference type="ARBA" id="ARBA00022842"/>
    </source>
</evidence>
<gene>
    <name evidence="8" type="ORF">EX30DRAFT_217132</name>
</gene>
<evidence type="ECO:0000256" key="1">
    <source>
        <dbReference type="ARBA" id="ARBA00001936"/>
    </source>
</evidence>
<dbReference type="InParanoid" id="A0A4S2MZH0"/>
<evidence type="ECO:0000259" key="7">
    <source>
        <dbReference type="PROSITE" id="PS51462"/>
    </source>
</evidence>
<keyword evidence="5" id="KW-0460">Magnesium</keyword>
<evidence type="ECO:0000256" key="3">
    <source>
        <dbReference type="ARBA" id="ARBA00022723"/>
    </source>
</evidence>
<dbReference type="PANTHER" id="PTHR12992">
    <property type="entry name" value="NUDIX HYDROLASE"/>
    <property type="match status" value="1"/>
</dbReference>
<keyword evidence="3" id="KW-0479">Metal-binding</keyword>
<evidence type="ECO:0000313" key="8">
    <source>
        <dbReference type="EMBL" id="TGZ82170.1"/>
    </source>
</evidence>
<dbReference type="EMBL" id="ML220116">
    <property type="protein sequence ID" value="TGZ82170.1"/>
    <property type="molecule type" value="Genomic_DNA"/>
</dbReference>
<feature type="domain" description="Nudix hydrolase" evidence="7">
    <location>
        <begin position="32"/>
        <end position="185"/>
    </location>
</feature>
<dbReference type="PANTHER" id="PTHR12992:SF24">
    <property type="entry name" value="PEROXISOMAL COENZYME A DIPHOSPHATASE NUDT7"/>
    <property type="match status" value="1"/>
</dbReference>
<dbReference type="GO" id="GO:0010945">
    <property type="term" value="F:coenzyme A diphosphatase activity"/>
    <property type="evidence" value="ECO:0007669"/>
    <property type="project" value="InterPro"/>
</dbReference>
<dbReference type="STRING" id="341454.A0A4S2MZH0"/>
<dbReference type="GO" id="GO:0015938">
    <property type="term" value="P:coenzyme A catabolic process"/>
    <property type="evidence" value="ECO:0007669"/>
    <property type="project" value="TreeGrafter"/>
</dbReference>
<comment type="cofactor">
    <cofactor evidence="1">
        <name>Mn(2+)</name>
        <dbReference type="ChEBI" id="CHEBI:29035"/>
    </cofactor>
</comment>
<dbReference type="InterPro" id="IPR015797">
    <property type="entry name" value="NUDIX_hydrolase-like_dom_sf"/>
</dbReference>
<evidence type="ECO:0000256" key="4">
    <source>
        <dbReference type="ARBA" id="ARBA00022801"/>
    </source>
</evidence>
<dbReference type="PROSITE" id="PS51462">
    <property type="entry name" value="NUDIX"/>
    <property type="match status" value="1"/>
</dbReference>
<reference evidence="8 9" key="1">
    <citation type="submission" date="2019-04" db="EMBL/GenBank/DDBJ databases">
        <title>Comparative genomics and transcriptomics to analyze fruiting body development in filamentous ascomycetes.</title>
        <authorList>
            <consortium name="DOE Joint Genome Institute"/>
            <person name="Lutkenhaus R."/>
            <person name="Traeger S."/>
            <person name="Breuer J."/>
            <person name="Kuo A."/>
            <person name="Lipzen A."/>
            <person name="Pangilinan J."/>
            <person name="Dilworth D."/>
            <person name="Sandor L."/>
            <person name="Poggeler S."/>
            <person name="Barry K."/>
            <person name="Grigoriev I.V."/>
            <person name="Nowrousian M."/>
        </authorList>
    </citation>
    <scope>NUCLEOTIDE SEQUENCE [LARGE SCALE GENOMIC DNA]</scope>
    <source>
        <strain evidence="8 9">CBS 389.68</strain>
    </source>
</reference>
<dbReference type="AlphaFoldDB" id="A0A4S2MZH0"/>
<dbReference type="InterPro" id="IPR045121">
    <property type="entry name" value="CoAse"/>
</dbReference>
<dbReference type="SUPFAM" id="SSF55811">
    <property type="entry name" value="Nudix"/>
    <property type="match status" value="1"/>
</dbReference>
<keyword evidence="6" id="KW-0464">Manganese</keyword>
<dbReference type="Gene3D" id="3.90.79.10">
    <property type="entry name" value="Nucleoside Triphosphate Pyrophosphohydrolase"/>
    <property type="match status" value="1"/>
</dbReference>
<evidence type="ECO:0000256" key="2">
    <source>
        <dbReference type="ARBA" id="ARBA00001946"/>
    </source>
</evidence>
<dbReference type="Pfam" id="PF00293">
    <property type="entry name" value="NUDIX"/>
    <property type="match status" value="1"/>
</dbReference>
<evidence type="ECO:0000313" key="9">
    <source>
        <dbReference type="Proteomes" id="UP000298138"/>
    </source>
</evidence>
<dbReference type="Proteomes" id="UP000298138">
    <property type="component" value="Unassembled WGS sequence"/>
</dbReference>
<dbReference type="OrthoDB" id="206213at2759"/>
<comment type="cofactor">
    <cofactor evidence="2">
        <name>Mg(2+)</name>
        <dbReference type="ChEBI" id="CHEBI:18420"/>
    </cofactor>
</comment>
<protein>
    <recommendedName>
        <fullName evidence="7">Nudix hydrolase domain-containing protein</fullName>
    </recommendedName>
</protein>
<keyword evidence="4" id="KW-0378">Hydrolase</keyword>
<organism evidence="8 9">
    <name type="scientific">Ascodesmis nigricans</name>
    <dbReference type="NCBI Taxonomy" id="341454"/>
    <lineage>
        <taxon>Eukaryota</taxon>
        <taxon>Fungi</taxon>
        <taxon>Dikarya</taxon>
        <taxon>Ascomycota</taxon>
        <taxon>Pezizomycotina</taxon>
        <taxon>Pezizomycetes</taxon>
        <taxon>Pezizales</taxon>
        <taxon>Ascodesmidaceae</taxon>
        <taxon>Ascodesmis</taxon>
    </lineage>
</organism>
<dbReference type="FunCoup" id="A0A4S2MZH0">
    <property type="interactions" value="79"/>
</dbReference>
<accession>A0A4S2MZH0</accession>
<dbReference type="GO" id="GO:0046872">
    <property type="term" value="F:metal ion binding"/>
    <property type="evidence" value="ECO:0007669"/>
    <property type="project" value="UniProtKB-KW"/>
</dbReference>
<dbReference type="InterPro" id="IPR000086">
    <property type="entry name" value="NUDIX_hydrolase_dom"/>
</dbReference>
<proteinExistence type="predicted"/>
<keyword evidence="9" id="KW-1185">Reference proteome</keyword>
<name>A0A4S2MZH0_9PEZI</name>
<dbReference type="CDD" id="cd03426">
    <property type="entry name" value="NUDIX_CoAse_Nudt7"/>
    <property type="match status" value="1"/>
</dbReference>
<evidence type="ECO:0000256" key="6">
    <source>
        <dbReference type="ARBA" id="ARBA00023211"/>
    </source>
</evidence>
<sequence length="275" mass="31594">MAPLSAKSSEALARLREYQPPTPSIYNSLPLTRRAAVLILLFADRRGDLRVVLTLRSAFLRTFAGQVALPGGRADYLEESPFETARREAYEEIGLPLDHQGTLPSTFTVEHICELPCSLAKTVVAVRPCVAFLRDNTPKQNADVEDTLIPRLQKDEVESLFTVLLERFLSKTYPLKLPGSDAVEEREWNSGKWLTSYQKPWRMQEFMAPVWEKTTLREYRVWGMTAKIMLDVTRIAYGRNPEFEFNEEIGDEELIRYLHSEGQMREKQRKPVSTI</sequence>